<name>A0A3M7S9Q3_BRAPC</name>
<evidence type="ECO:0000313" key="2">
    <source>
        <dbReference type="Proteomes" id="UP000276133"/>
    </source>
</evidence>
<protein>
    <submittedName>
        <fullName evidence="1">Uncharacterized protein</fullName>
    </submittedName>
</protein>
<organism evidence="1 2">
    <name type="scientific">Brachionus plicatilis</name>
    <name type="common">Marine rotifer</name>
    <name type="synonym">Brachionus muelleri</name>
    <dbReference type="NCBI Taxonomy" id="10195"/>
    <lineage>
        <taxon>Eukaryota</taxon>
        <taxon>Metazoa</taxon>
        <taxon>Spiralia</taxon>
        <taxon>Gnathifera</taxon>
        <taxon>Rotifera</taxon>
        <taxon>Eurotatoria</taxon>
        <taxon>Monogononta</taxon>
        <taxon>Pseudotrocha</taxon>
        <taxon>Ploima</taxon>
        <taxon>Brachionidae</taxon>
        <taxon>Brachionus</taxon>
    </lineage>
</organism>
<keyword evidence="2" id="KW-1185">Reference proteome</keyword>
<dbReference type="Proteomes" id="UP000276133">
    <property type="component" value="Unassembled WGS sequence"/>
</dbReference>
<gene>
    <name evidence="1" type="ORF">BpHYR1_006355</name>
</gene>
<sequence length="185" mass="21115">MYLVAFWCSEMSNISRVSAEPHMGAHFVHSQWPNLAPIVQLKTNFVPGQISQLVVVAFLAVQGFFFEKIELNGRPGRQLSPFGVGVQFHKLNGLSSRVYQNKRIEYFVIFGSQCVKVLFPIGQSLGQNVHKRVGQVHIENVHRSQREHIGGYFGLPKKLCQPWFHQRLPIRKQPIEIVNVQGELN</sequence>
<evidence type="ECO:0000313" key="1">
    <source>
        <dbReference type="EMBL" id="RNA32512.1"/>
    </source>
</evidence>
<dbReference type="EMBL" id="REGN01001788">
    <property type="protein sequence ID" value="RNA32512.1"/>
    <property type="molecule type" value="Genomic_DNA"/>
</dbReference>
<reference evidence="1 2" key="1">
    <citation type="journal article" date="2018" name="Sci. Rep.">
        <title>Genomic signatures of local adaptation to the degree of environmental predictability in rotifers.</title>
        <authorList>
            <person name="Franch-Gras L."/>
            <person name="Hahn C."/>
            <person name="Garcia-Roger E.M."/>
            <person name="Carmona M.J."/>
            <person name="Serra M."/>
            <person name="Gomez A."/>
        </authorList>
    </citation>
    <scope>NUCLEOTIDE SEQUENCE [LARGE SCALE GENOMIC DNA]</scope>
    <source>
        <strain evidence="1">HYR1</strain>
    </source>
</reference>
<proteinExistence type="predicted"/>
<comment type="caution">
    <text evidence="1">The sequence shown here is derived from an EMBL/GenBank/DDBJ whole genome shotgun (WGS) entry which is preliminary data.</text>
</comment>
<dbReference type="AlphaFoldDB" id="A0A3M7S9Q3"/>
<accession>A0A3M7S9Q3</accession>